<proteinExistence type="predicted"/>
<dbReference type="EMBL" id="JBHUMM010000044">
    <property type="protein sequence ID" value="MFD2673469.1"/>
    <property type="molecule type" value="Genomic_DNA"/>
</dbReference>
<comment type="caution">
    <text evidence="1">The sequence shown here is derived from an EMBL/GenBank/DDBJ whole genome shotgun (WGS) entry which is preliminary data.</text>
</comment>
<reference evidence="2" key="1">
    <citation type="journal article" date="2019" name="Int. J. Syst. Evol. Microbiol.">
        <title>The Global Catalogue of Microorganisms (GCM) 10K type strain sequencing project: providing services to taxonomists for standard genome sequencing and annotation.</title>
        <authorList>
            <consortium name="The Broad Institute Genomics Platform"/>
            <consortium name="The Broad Institute Genome Sequencing Center for Infectious Disease"/>
            <person name="Wu L."/>
            <person name="Ma J."/>
        </authorList>
    </citation>
    <scope>NUCLEOTIDE SEQUENCE [LARGE SCALE GENOMIC DNA]</scope>
    <source>
        <strain evidence="2">KCTC 33676</strain>
    </source>
</reference>
<evidence type="ECO:0000313" key="1">
    <source>
        <dbReference type="EMBL" id="MFD2673469.1"/>
    </source>
</evidence>
<keyword evidence="2" id="KW-1185">Reference proteome</keyword>
<sequence length="245" mass="28756">MREAIGRKQDELCKWSVQQHHRIYLDIPDSMTSIEWILAAAFFGCSIFVADHYLSREERQQELEHFAPDYQICADVPEESSQYTVFRKEVGYFIYPCAALQPVEELQLHGKLEWVDPRIDGLDPDHTETYAGELLMLSPFSDPRARQILIHCILNGGTVFIPEDGDKQTYIQLLLKGMDGMYVHPTRWPTFADAWKKTRPFLRYSPYWFPRKTRQTEQLRVIEHPRDRQTAVYHSVKSTYERLGG</sequence>
<gene>
    <name evidence="1" type="ORF">ACFSUC_18125</name>
</gene>
<protein>
    <submittedName>
        <fullName evidence="1">Uncharacterized protein</fullName>
    </submittedName>
</protein>
<evidence type="ECO:0000313" key="2">
    <source>
        <dbReference type="Proteomes" id="UP001597497"/>
    </source>
</evidence>
<dbReference type="RefSeq" id="WP_379931057.1">
    <property type="nucleotide sequence ID" value="NZ_JBHUMM010000044.1"/>
</dbReference>
<dbReference type="SUPFAM" id="SSF56801">
    <property type="entry name" value="Acetyl-CoA synthetase-like"/>
    <property type="match status" value="1"/>
</dbReference>
<organism evidence="1 2">
    <name type="scientific">Marinicrinis sediminis</name>
    <dbReference type="NCBI Taxonomy" id="1652465"/>
    <lineage>
        <taxon>Bacteria</taxon>
        <taxon>Bacillati</taxon>
        <taxon>Bacillota</taxon>
        <taxon>Bacilli</taxon>
        <taxon>Bacillales</taxon>
        <taxon>Paenibacillaceae</taxon>
    </lineage>
</organism>
<accession>A0ABW5RGB1</accession>
<name>A0ABW5RGB1_9BACL</name>
<dbReference type="Proteomes" id="UP001597497">
    <property type="component" value="Unassembled WGS sequence"/>
</dbReference>